<dbReference type="EMBL" id="FNTV01000001">
    <property type="protein sequence ID" value="SEE26775.1"/>
    <property type="molecule type" value="Genomic_DNA"/>
</dbReference>
<feature type="transmembrane region" description="Helical" evidence="1">
    <location>
        <begin position="643"/>
        <end position="662"/>
    </location>
</feature>
<reference evidence="3 4" key="1">
    <citation type="submission" date="2016-10" db="EMBL/GenBank/DDBJ databases">
        <authorList>
            <person name="de Groot N.N."/>
        </authorList>
    </citation>
    <scope>NUCLEOTIDE SEQUENCE [LARGE SCALE GENOMIC DNA]</scope>
    <source>
        <strain evidence="3 4">DSM 22274</strain>
    </source>
</reference>
<evidence type="ECO:0000259" key="2">
    <source>
        <dbReference type="PROSITE" id="PS50206"/>
    </source>
</evidence>
<keyword evidence="1" id="KW-0472">Membrane</keyword>
<feature type="transmembrane region" description="Helical" evidence="1">
    <location>
        <begin position="586"/>
        <end position="604"/>
    </location>
</feature>
<organism evidence="3 4">
    <name type="scientific">Arthrobacter alpinus</name>
    <dbReference type="NCBI Taxonomy" id="656366"/>
    <lineage>
        <taxon>Bacteria</taxon>
        <taxon>Bacillati</taxon>
        <taxon>Actinomycetota</taxon>
        <taxon>Actinomycetes</taxon>
        <taxon>Micrococcales</taxon>
        <taxon>Micrococcaceae</taxon>
        <taxon>Arthrobacter</taxon>
    </lineage>
</organism>
<evidence type="ECO:0000313" key="4">
    <source>
        <dbReference type="Proteomes" id="UP000182725"/>
    </source>
</evidence>
<name>A0A1H5HG56_9MICC</name>
<feature type="domain" description="Rhodanese" evidence="2">
    <location>
        <begin position="868"/>
        <end position="892"/>
    </location>
</feature>
<feature type="transmembrane region" description="Helical" evidence="1">
    <location>
        <begin position="697"/>
        <end position="725"/>
    </location>
</feature>
<keyword evidence="1" id="KW-0812">Transmembrane</keyword>
<proteinExistence type="predicted"/>
<keyword evidence="1" id="KW-1133">Transmembrane helix</keyword>
<dbReference type="NCBIfam" id="TIGR02675">
    <property type="entry name" value="tape_meas_nterm"/>
    <property type="match status" value="1"/>
</dbReference>
<dbReference type="Proteomes" id="UP000182725">
    <property type="component" value="Unassembled WGS sequence"/>
</dbReference>
<evidence type="ECO:0000313" key="3">
    <source>
        <dbReference type="EMBL" id="SEE26775.1"/>
    </source>
</evidence>
<feature type="transmembrane region" description="Helical" evidence="1">
    <location>
        <begin position="737"/>
        <end position="761"/>
    </location>
</feature>
<protein>
    <submittedName>
        <fullName evidence="3">Tape measure domain-containing protein</fullName>
    </submittedName>
</protein>
<dbReference type="RefSeq" id="WP_074710830.1">
    <property type="nucleotide sequence ID" value="NZ_FNTV01000001.1"/>
</dbReference>
<accession>A0A1H5HG56</accession>
<dbReference type="PROSITE" id="PS50206">
    <property type="entry name" value="RHODANESE_3"/>
    <property type="match status" value="1"/>
</dbReference>
<dbReference type="AlphaFoldDB" id="A0A1H5HG56"/>
<gene>
    <name evidence="3" type="ORF">SAMN04489740_1004</name>
</gene>
<dbReference type="Pfam" id="PF20155">
    <property type="entry name" value="TMP_3"/>
    <property type="match status" value="1"/>
</dbReference>
<dbReference type="InterPro" id="IPR001763">
    <property type="entry name" value="Rhodanese-like_dom"/>
</dbReference>
<dbReference type="InterPro" id="IPR013491">
    <property type="entry name" value="Tape_meas_N"/>
</dbReference>
<feature type="transmembrane region" description="Helical" evidence="1">
    <location>
        <begin position="781"/>
        <end position="805"/>
    </location>
</feature>
<evidence type="ECO:0000256" key="1">
    <source>
        <dbReference type="SAM" id="Phobius"/>
    </source>
</evidence>
<sequence length="1000" mass="103199">MSLAGQGEVEIVPVMPGFRSTVSKEVDGAGKESSNRFATAFGNGIKGLGAFVGKSLAVAGGLAATVAAIAVKGGISRQLQIEEATAKMTGLGNSTDTVKTTMDNALAAVKGTAFGMGEAATVASTALASGIKPGQEMTKYLTLVADAATIAGTGMGEMGQIMGKVTNTGKVTNDVLNQFGDRGVGVLQMLAKHYGVTAEEMTSMVSKGKVDAETFNKVLTENLGGAAQKSGNTTKGAWKNMLASLSRGGVTLSSGFFPLIKSVFNQVTLTLDGMNDKIKPAAEAFGKWFQGKAGPSIENFSTVALAAFDRLYTRITLFVAGFQQGMSNVEASGPMGRVQRFGEIVGSAFKEARGGVIAFGAAWAANDGEITSSGFPGFMERLANATRPMVDALRALDFSSFSAFTASLSSAGGSAGTALGSIGDSVKTLLPAFKSFGEQLPNIGAALVKLGGVSLNILTASLAFLAQHVDTIIAWMPAIVAGYIAWRIASSALGQAHLALTAAQVAMTPVNLLNNAARIVAVTLENQQARAIGTTTTALNLNVLTMARARAAMIAKGVADAAMAVGTKAAAAAQVVFNAVMSANPIGLVIIAIVALIAGIILLVKNWDTVVAFLKGAWQGFVTWFQTIMAGFLGWWGGVWQGFLGFIAPVWAAIQQIIQVAWQVIVTVVTTYISMVLTVIQTVWAVIQVVFSTAWNIIQTIVATALAILIAVFTGNFGAIGGLIASAWAKIQGYFSAAFAAIAAIVTGAWSNLTGIFTGAVNKIAGLLSGGWNAMRDTVMSVWNAIVAWIAGIPGRVLAGIIAIAQLHIRMGQWIGDVKDAAVNKFLELVSWVTGLPGRILSALGNMGSLLVGAGGQIIQGFLNGLTAGFENVKNFVGGIGDWIAAHKGPEAYDRALLVPAGGWIMGGLNKSLRAGIPDLESTLSQVSAVIRTGVSASPSSRRASTTAGSQQAVQAMAAGVSVVVQGNVGWEPDKVADELYTKIRRSSSLANLRRVAVAV</sequence>
<feature type="transmembrane region" description="Helical" evidence="1">
    <location>
        <begin position="669"/>
        <end position="691"/>
    </location>
</feature>